<sequence length="234" mass="26172">MVKTATAMCTGDREREESLKLATSIASSNGYSRLKSNTQSRPTNNIVRIPREGRIALCIPFVSDSTAAIHRTLLRAQLQDDVVSVNIPKDSIKRQLVRYRFYDRQCVSECCVVCPFGKTGDCTNIGVICQIECLTCNAIYFGETGRMLNARIKEHLAGKRRGSSMTPLGRHKNDKHGGNEFEIKCTILAHEKEISARKALEAFWISVRNPSMNNKNECLSITNDFLLLVTLCVL</sequence>
<dbReference type="Proteomes" id="UP001303046">
    <property type="component" value="Unassembled WGS sequence"/>
</dbReference>
<proteinExistence type="predicted"/>
<dbReference type="Pfam" id="PF01541">
    <property type="entry name" value="GIY-YIG"/>
    <property type="match status" value="1"/>
</dbReference>
<evidence type="ECO:0000313" key="2">
    <source>
        <dbReference type="EMBL" id="KAK6747938.1"/>
    </source>
</evidence>
<evidence type="ECO:0000259" key="1">
    <source>
        <dbReference type="Pfam" id="PF01541"/>
    </source>
</evidence>
<comment type="caution">
    <text evidence="2">The sequence shown here is derived from an EMBL/GenBank/DDBJ whole genome shotgun (WGS) entry which is preliminary data.</text>
</comment>
<gene>
    <name evidence="2" type="primary">Necator_chrIV.g14174</name>
    <name evidence="2" type="ORF">RB195_000880</name>
</gene>
<reference evidence="2 3" key="1">
    <citation type="submission" date="2023-08" db="EMBL/GenBank/DDBJ databases">
        <title>A Necator americanus chromosomal reference genome.</title>
        <authorList>
            <person name="Ilik V."/>
            <person name="Petrzelkova K.J."/>
            <person name="Pardy F."/>
            <person name="Fuh T."/>
            <person name="Niatou-Singa F.S."/>
            <person name="Gouil Q."/>
            <person name="Baker L."/>
            <person name="Ritchie M.E."/>
            <person name="Jex A.R."/>
            <person name="Gazzola D."/>
            <person name="Li H."/>
            <person name="Toshio Fujiwara R."/>
            <person name="Zhan B."/>
            <person name="Aroian R.V."/>
            <person name="Pafco B."/>
            <person name="Schwarz E.M."/>
        </authorList>
    </citation>
    <scope>NUCLEOTIDE SEQUENCE [LARGE SCALE GENOMIC DNA]</scope>
    <source>
        <strain evidence="2 3">Aroian</strain>
        <tissue evidence="2">Whole animal</tissue>
    </source>
</reference>
<accession>A0ABR1DD28</accession>
<name>A0ABR1DD28_NECAM</name>
<dbReference type="InterPro" id="IPR000305">
    <property type="entry name" value="GIY-YIG_endonuc"/>
</dbReference>
<evidence type="ECO:0000313" key="3">
    <source>
        <dbReference type="Proteomes" id="UP001303046"/>
    </source>
</evidence>
<keyword evidence="3" id="KW-1185">Reference proteome</keyword>
<dbReference type="InterPro" id="IPR035901">
    <property type="entry name" value="GIY-YIG_endonuc_sf"/>
</dbReference>
<dbReference type="EMBL" id="JAVFWL010000004">
    <property type="protein sequence ID" value="KAK6747938.1"/>
    <property type="molecule type" value="Genomic_DNA"/>
</dbReference>
<protein>
    <recommendedName>
        <fullName evidence="1">GIY-YIG domain-containing protein</fullName>
    </recommendedName>
</protein>
<feature type="domain" description="GIY-YIG" evidence="1">
    <location>
        <begin position="130"/>
        <end position="213"/>
    </location>
</feature>
<dbReference type="Gene3D" id="3.40.1440.10">
    <property type="entry name" value="GIY-YIG endonuclease"/>
    <property type="match status" value="1"/>
</dbReference>
<organism evidence="2 3">
    <name type="scientific">Necator americanus</name>
    <name type="common">Human hookworm</name>
    <dbReference type="NCBI Taxonomy" id="51031"/>
    <lineage>
        <taxon>Eukaryota</taxon>
        <taxon>Metazoa</taxon>
        <taxon>Ecdysozoa</taxon>
        <taxon>Nematoda</taxon>
        <taxon>Chromadorea</taxon>
        <taxon>Rhabditida</taxon>
        <taxon>Rhabditina</taxon>
        <taxon>Rhabditomorpha</taxon>
        <taxon>Strongyloidea</taxon>
        <taxon>Ancylostomatidae</taxon>
        <taxon>Bunostominae</taxon>
        <taxon>Necator</taxon>
    </lineage>
</organism>